<reference evidence="1 2" key="1">
    <citation type="submission" date="2014-06" db="EMBL/GenBank/DDBJ databases">
        <title>Draft genome sequence of Bacillus gaemokensis JCM 15801 (MCCC 1A00707).</title>
        <authorList>
            <person name="Lai Q."/>
            <person name="Liu Y."/>
            <person name="Shao Z."/>
        </authorList>
    </citation>
    <scope>NUCLEOTIDE SEQUENCE [LARGE SCALE GENOMIC DNA]</scope>
    <source>
        <strain evidence="1 2">JCM 15801</strain>
    </source>
</reference>
<dbReference type="STRING" id="574375.AZF08_22955"/>
<dbReference type="AlphaFoldDB" id="A0A073KLI6"/>
<protein>
    <recommendedName>
        <fullName evidence="3">DUF2164 domain-containing protein</fullName>
    </recommendedName>
</protein>
<dbReference type="eggNOG" id="COG5460">
    <property type="taxonomic scope" value="Bacteria"/>
</dbReference>
<sequence>MMNVKIPNEKKEELVEQIQQFFEEEDLEAIGRFQAERLIEEMVKLLGPYAYNQAIDDARKLIADKLSNIEEDLYVLEKQVEK</sequence>
<evidence type="ECO:0008006" key="3">
    <source>
        <dbReference type="Google" id="ProtNLM"/>
    </source>
</evidence>
<dbReference type="InterPro" id="IPR018680">
    <property type="entry name" value="DUF2164"/>
</dbReference>
<dbReference type="RefSeq" id="WP_033676040.1">
    <property type="nucleotide sequence ID" value="NZ_JOTM01000019.1"/>
</dbReference>
<organism evidence="1 2">
    <name type="scientific">Bacillus gaemokensis</name>
    <dbReference type="NCBI Taxonomy" id="574375"/>
    <lineage>
        <taxon>Bacteria</taxon>
        <taxon>Bacillati</taxon>
        <taxon>Bacillota</taxon>
        <taxon>Bacilli</taxon>
        <taxon>Bacillales</taxon>
        <taxon>Bacillaceae</taxon>
        <taxon>Bacillus</taxon>
        <taxon>Bacillus cereus group</taxon>
    </lineage>
</organism>
<gene>
    <name evidence="1" type="ORF">BAGA_10610</name>
</gene>
<dbReference type="OrthoDB" id="573733at2"/>
<dbReference type="Proteomes" id="UP000027778">
    <property type="component" value="Unassembled WGS sequence"/>
</dbReference>
<name>A0A073KLI6_9BACI</name>
<comment type="caution">
    <text evidence="1">The sequence shown here is derived from an EMBL/GenBank/DDBJ whole genome shotgun (WGS) entry which is preliminary data.</text>
</comment>
<evidence type="ECO:0000313" key="1">
    <source>
        <dbReference type="EMBL" id="KEK23198.1"/>
    </source>
</evidence>
<dbReference type="EMBL" id="JOTM01000019">
    <property type="protein sequence ID" value="KEK23198.1"/>
    <property type="molecule type" value="Genomic_DNA"/>
</dbReference>
<keyword evidence="2" id="KW-1185">Reference proteome</keyword>
<accession>A0A073KLI6</accession>
<evidence type="ECO:0000313" key="2">
    <source>
        <dbReference type="Proteomes" id="UP000027778"/>
    </source>
</evidence>
<dbReference type="Pfam" id="PF09932">
    <property type="entry name" value="DUF2164"/>
    <property type="match status" value="1"/>
</dbReference>
<proteinExistence type="predicted"/>